<dbReference type="InterPro" id="IPR036637">
    <property type="entry name" value="Phosphohistidine_dom_sf"/>
</dbReference>
<dbReference type="InterPro" id="IPR002192">
    <property type="entry name" value="PPDK_AMP/ATP-bd"/>
</dbReference>
<dbReference type="EMBL" id="JAGTJQ010000002">
    <property type="protein sequence ID" value="KAH7037966.1"/>
    <property type="molecule type" value="Genomic_DNA"/>
</dbReference>
<dbReference type="InterPro" id="IPR008279">
    <property type="entry name" value="PEP-util_enz_mobile_dom"/>
</dbReference>
<evidence type="ECO:0000256" key="4">
    <source>
        <dbReference type="ARBA" id="ARBA00007837"/>
    </source>
</evidence>
<comment type="similarity">
    <text evidence="4">Belongs to the PEP-utilizing enzyme family.</text>
</comment>
<keyword evidence="11" id="KW-0460">Magnesium</keyword>
<evidence type="ECO:0000256" key="5">
    <source>
        <dbReference type="ARBA" id="ARBA00011996"/>
    </source>
</evidence>
<evidence type="ECO:0000256" key="13">
    <source>
        <dbReference type="ARBA" id="ARBA00047700"/>
    </source>
</evidence>
<accession>A0A9P8YC16</accession>
<comment type="caution">
    <text evidence="16">The sequence shown here is derived from an EMBL/GenBank/DDBJ whole genome shotgun (WGS) entry which is preliminary data.</text>
</comment>
<keyword evidence="7" id="KW-0479">Metal-binding</keyword>
<dbReference type="GeneID" id="70187705"/>
<evidence type="ECO:0000256" key="8">
    <source>
        <dbReference type="ARBA" id="ARBA00022741"/>
    </source>
</evidence>
<dbReference type="FunFam" id="3.30.470.20:FF:000017">
    <property type="entry name" value="Phosphoenolpyruvate synthase"/>
    <property type="match status" value="1"/>
</dbReference>
<dbReference type="SUPFAM" id="SSF52009">
    <property type="entry name" value="Phosphohistidine domain"/>
    <property type="match status" value="1"/>
</dbReference>
<dbReference type="FunFam" id="3.30.1490.20:FF:000010">
    <property type="entry name" value="Phosphoenolpyruvate synthase"/>
    <property type="match status" value="1"/>
</dbReference>
<keyword evidence="8" id="KW-0547">Nucleotide-binding</keyword>
<gene>
    <name evidence="16" type="ORF">B0I36DRAFT_359586</name>
</gene>
<dbReference type="NCBIfam" id="NF005057">
    <property type="entry name" value="PRK06464.1"/>
    <property type="match status" value="1"/>
</dbReference>
<dbReference type="SUPFAM" id="SSF56059">
    <property type="entry name" value="Glutathione synthetase ATP-binding domain-like"/>
    <property type="match status" value="1"/>
</dbReference>
<dbReference type="EC" id="2.7.9.2" evidence="5"/>
<dbReference type="RefSeq" id="XP_046017087.1">
    <property type="nucleotide sequence ID" value="XM_046158159.1"/>
</dbReference>
<dbReference type="Proteomes" id="UP000756346">
    <property type="component" value="Unassembled WGS sequence"/>
</dbReference>
<dbReference type="SUPFAM" id="SSF51621">
    <property type="entry name" value="Phosphoenolpyruvate/pyruvate domain"/>
    <property type="match status" value="1"/>
</dbReference>
<dbReference type="Gene3D" id="3.30.1490.20">
    <property type="entry name" value="ATP-grasp fold, A domain"/>
    <property type="match status" value="1"/>
</dbReference>
<sequence length="596" mass="63570">MEKSSEFVRTFRSLSRKDVALVGGKNASLGEMISALDSEEIAVPHGFATTSHAYWQFVEVNGICSRLEAAIDHWRQGKTNLVDTGHTIRSLFLGASWPPPVAAAIEAAYLGLGAQAGVDDPSVAVRSSATAEDLPTASFAGQQESYLNIRGAEEVLAACRRCNASLFTDRAISYREAKGFDHTSVALSVGVQHMVRANRAGTGAGVMFTIDPESGYDQVVLINASWGLGETVVQGTVDPDEYEVFKPLIGSGGGVVPIVSKTCGSKAIKMVYGGEAETDAPTTSVPTTAAERASFVLSDPEILQLGRWACVIERHYGCAMDIEWARDGVSGDLFVVQARPETVHSQMGRPGSSGEVAQTYVVREPGPVLASGHAIGTAAVAGRVCHIASARHMDRFVDGSVLVTETTDPDWVPLMRRAVAVVTDHGGRTSHAAIVSRELGVPAVVGCGNATRVLHPGQDVTVDCSQGTRGRIHAGQSEVVTETLDLAALGPAHTKVMLNLADPAAAYRWWRLPHDGVGLARMEFVISSVIQVHPLALLHYDELPDGDDKRQIARLTAAYMSKEDYFVDKLSRALAAPCAVAYPRPAIIRTLHRLCS</sequence>
<evidence type="ECO:0000256" key="9">
    <source>
        <dbReference type="ARBA" id="ARBA00022777"/>
    </source>
</evidence>
<evidence type="ECO:0000256" key="3">
    <source>
        <dbReference type="ARBA" id="ARBA00004742"/>
    </source>
</evidence>
<keyword evidence="6" id="KW-0808">Transferase</keyword>
<name>A0A9P8YC16_9PEZI</name>
<evidence type="ECO:0000256" key="10">
    <source>
        <dbReference type="ARBA" id="ARBA00022840"/>
    </source>
</evidence>
<dbReference type="Gene3D" id="3.30.470.20">
    <property type="entry name" value="ATP-grasp fold, B domain"/>
    <property type="match status" value="1"/>
</dbReference>
<dbReference type="InterPro" id="IPR018274">
    <property type="entry name" value="PEP_util_AS"/>
</dbReference>
<evidence type="ECO:0000256" key="12">
    <source>
        <dbReference type="ARBA" id="ARBA00033470"/>
    </source>
</evidence>
<dbReference type="InterPro" id="IPR015813">
    <property type="entry name" value="Pyrv/PenolPyrv_kinase-like_dom"/>
</dbReference>
<dbReference type="Pfam" id="PF00391">
    <property type="entry name" value="PEP-utilizers"/>
    <property type="match status" value="1"/>
</dbReference>
<dbReference type="PANTHER" id="PTHR43030:SF1">
    <property type="entry name" value="PHOSPHOENOLPYRUVATE SYNTHASE"/>
    <property type="match status" value="1"/>
</dbReference>
<evidence type="ECO:0000256" key="11">
    <source>
        <dbReference type="ARBA" id="ARBA00022842"/>
    </source>
</evidence>
<dbReference type="AlphaFoldDB" id="A0A9P8YC16"/>
<dbReference type="OrthoDB" id="6123450at2759"/>
<dbReference type="InterPro" id="IPR006319">
    <property type="entry name" value="PEP_synth"/>
</dbReference>
<dbReference type="Pfam" id="PF01326">
    <property type="entry name" value="PPDK_N"/>
    <property type="match status" value="1"/>
</dbReference>
<dbReference type="GO" id="GO:0005524">
    <property type="term" value="F:ATP binding"/>
    <property type="evidence" value="ECO:0007669"/>
    <property type="project" value="UniProtKB-KW"/>
</dbReference>
<organism evidence="16 17">
    <name type="scientific">Microdochium trichocladiopsis</name>
    <dbReference type="NCBI Taxonomy" id="1682393"/>
    <lineage>
        <taxon>Eukaryota</taxon>
        <taxon>Fungi</taxon>
        <taxon>Dikarya</taxon>
        <taxon>Ascomycota</taxon>
        <taxon>Pezizomycotina</taxon>
        <taxon>Sordariomycetes</taxon>
        <taxon>Xylariomycetidae</taxon>
        <taxon>Xylariales</taxon>
        <taxon>Microdochiaceae</taxon>
        <taxon>Microdochium</taxon>
    </lineage>
</organism>
<dbReference type="Gene3D" id="3.20.20.60">
    <property type="entry name" value="Phosphoenolpyruvate-binding domains"/>
    <property type="match status" value="1"/>
</dbReference>
<evidence type="ECO:0000256" key="2">
    <source>
        <dbReference type="ARBA" id="ARBA00002988"/>
    </source>
</evidence>
<dbReference type="GO" id="GO:0008986">
    <property type="term" value="F:pyruvate, water dikinase activity"/>
    <property type="evidence" value="ECO:0007669"/>
    <property type="project" value="UniProtKB-EC"/>
</dbReference>
<proteinExistence type="inferred from homology"/>
<protein>
    <recommendedName>
        <fullName evidence="5">pyruvate, water dikinase</fullName>
        <ecNumber evidence="5">2.7.9.2</ecNumber>
    </recommendedName>
    <alternativeName>
        <fullName evidence="12">Pyruvate, water dikinase</fullName>
    </alternativeName>
</protein>
<comment type="cofactor">
    <cofactor evidence="1">
        <name>Mg(2+)</name>
        <dbReference type="ChEBI" id="CHEBI:18420"/>
    </cofactor>
</comment>
<comment type="pathway">
    <text evidence="3">Carbohydrate biosynthesis; gluconeogenesis.</text>
</comment>
<evidence type="ECO:0000256" key="6">
    <source>
        <dbReference type="ARBA" id="ARBA00022679"/>
    </source>
</evidence>
<evidence type="ECO:0000313" key="16">
    <source>
        <dbReference type="EMBL" id="KAH7037966.1"/>
    </source>
</evidence>
<keyword evidence="10" id="KW-0067">ATP-binding</keyword>
<dbReference type="InterPro" id="IPR040442">
    <property type="entry name" value="Pyrv_kinase-like_dom_sf"/>
</dbReference>
<comment type="function">
    <text evidence="2">Catalyzes the phosphorylation of pyruvate to phosphoenolpyruvate.</text>
</comment>
<evidence type="ECO:0000256" key="1">
    <source>
        <dbReference type="ARBA" id="ARBA00001946"/>
    </source>
</evidence>
<keyword evidence="9" id="KW-0418">Kinase</keyword>
<comment type="catalytic activity">
    <reaction evidence="13">
        <text>pyruvate + ATP + H2O = phosphoenolpyruvate + AMP + phosphate + 2 H(+)</text>
        <dbReference type="Rhea" id="RHEA:11364"/>
        <dbReference type="ChEBI" id="CHEBI:15361"/>
        <dbReference type="ChEBI" id="CHEBI:15377"/>
        <dbReference type="ChEBI" id="CHEBI:15378"/>
        <dbReference type="ChEBI" id="CHEBI:30616"/>
        <dbReference type="ChEBI" id="CHEBI:43474"/>
        <dbReference type="ChEBI" id="CHEBI:58702"/>
        <dbReference type="ChEBI" id="CHEBI:456215"/>
        <dbReference type="EC" id="2.7.9.2"/>
    </reaction>
</comment>
<evidence type="ECO:0000259" key="15">
    <source>
        <dbReference type="Pfam" id="PF01326"/>
    </source>
</evidence>
<dbReference type="PANTHER" id="PTHR43030">
    <property type="entry name" value="PHOSPHOENOLPYRUVATE SYNTHASE"/>
    <property type="match status" value="1"/>
</dbReference>
<evidence type="ECO:0000313" key="17">
    <source>
        <dbReference type="Proteomes" id="UP000756346"/>
    </source>
</evidence>
<reference evidence="16" key="1">
    <citation type="journal article" date="2021" name="Nat. Commun.">
        <title>Genetic determinants of endophytism in the Arabidopsis root mycobiome.</title>
        <authorList>
            <person name="Mesny F."/>
            <person name="Miyauchi S."/>
            <person name="Thiergart T."/>
            <person name="Pickel B."/>
            <person name="Atanasova L."/>
            <person name="Karlsson M."/>
            <person name="Huettel B."/>
            <person name="Barry K.W."/>
            <person name="Haridas S."/>
            <person name="Chen C."/>
            <person name="Bauer D."/>
            <person name="Andreopoulos W."/>
            <person name="Pangilinan J."/>
            <person name="LaButti K."/>
            <person name="Riley R."/>
            <person name="Lipzen A."/>
            <person name="Clum A."/>
            <person name="Drula E."/>
            <person name="Henrissat B."/>
            <person name="Kohler A."/>
            <person name="Grigoriev I.V."/>
            <person name="Martin F.M."/>
            <person name="Hacquard S."/>
        </authorList>
    </citation>
    <scope>NUCLEOTIDE SEQUENCE</scope>
    <source>
        <strain evidence="16">MPI-CAGE-CH-0230</strain>
    </source>
</reference>
<dbReference type="PROSITE" id="PS00370">
    <property type="entry name" value="PEP_ENZYMES_PHOS_SITE"/>
    <property type="match status" value="1"/>
</dbReference>
<feature type="domain" description="PEP-utilising enzyme mobile" evidence="14">
    <location>
        <begin position="398"/>
        <end position="467"/>
    </location>
</feature>
<keyword evidence="17" id="KW-1185">Reference proteome</keyword>
<evidence type="ECO:0000259" key="14">
    <source>
        <dbReference type="Pfam" id="PF00391"/>
    </source>
</evidence>
<evidence type="ECO:0000256" key="7">
    <source>
        <dbReference type="ARBA" id="ARBA00022723"/>
    </source>
</evidence>
<dbReference type="InterPro" id="IPR013815">
    <property type="entry name" value="ATP_grasp_subdomain_1"/>
</dbReference>
<dbReference type="GO" id="GO:0046872">
    <property type="term" value="F:metal ion binding"/>
    <property type="evidence" value="ECO:0007669"/>
    <property type="project" value="UniProtKB-KW"/>
</dbReference>
<dbReference type="Gene3D" id="3.50.30.10">
    <property type="entry name" value="Phosphohistidine domain"/>
    <property type="match status" value="1"/>
</dbReference>
<feature type="domain" description="Pyruvate phosphate dikinase AMP/ATP-binding" evidence="15">
    <location>
        <begin position="20"/>
        <end position="346"/>
    </location>
</feature>